<name>A0A0F9HVL7_9ZZZZ</name>
<accession>A0A0F9HVL7</accession>
<sequence>MITNSEILERVIEVIDDPTLLNTFDLSEEGRRIRFNYEGVRYIVYVSGHVTVTEKGIEKGMTQEAADMKKLLDEPTYNHRYTPSRFRRK</sequence>
<organism evidence="1">
    <name type="scientific">marine sediment metagenome</name>
    <dbReference type="NCBI Taxonomy" id="412755"/>
    <lineage>
        <taxon>unclassified sequences</taxon>
        <taxon>metagenomes</taxon>
        <taxon>ecological metagenomes</taxon>
    </lineage>
</organism>
<reference evidence="1" key="1">
    <citation type="journal article" date="2015" name="Nature">
        <title>Complex archaea that bridge the gap between prokaryotes and eukaryotes.</title>
        <authorList>
            <person name="Spang A."/>
            <person name="Saw J.H."/>
            <person name="Jorgensen S.L."/>
            <person name="Zaremba-Niedzwiedzka K."/>
            <person name="Martijn J."/>
            <person name="Lind A.E."/>
            <person name="van Eijk R."/>
            <person name="Schleper C."/>
            <person name="Guy L."/>
            <person name="Ettema T.J."/>
        </authorList>
    </citation>
    <scope>NUCLEOTIDE SEQUENCE</scope>
</reference>
<protein>
    <submittedName>
        <fullName evidence="1">Uncharacterized protein</fullName>
    </submittedName>
</protein>
<proteinExistence type="predicted"/>
<dbReference type="AlphaFoldDB" id="A0A0F9HVL7"/>
<evidence type="ECO:0000313" key="1">
    <source>
        <dbReference type="EMBL" id="KKM19461.1"/>
    </source>
</evidence>
<comment type="caution">
    <text evidence="1">The sequence shown here is derived from an EMBL/GenBank/DDBJ whole genome shotgun (WGS) entry which is preliminary data.</text>
</comment>
<gene>
    <name evidence="1" type="ORF">LCGC14_1655360</name>
</gene>
<dbReference type="EMBL" id="LAZR01013980">
    <property type="protein sequence ID" value="KKM19461.1"/>
    <property type="molecule type" value="Genomic_DNA"/>
</dbReference>